<feature type="region of interest" description="Disordered" evidence="2">
    <location>
        <begin position="1"/>
        <end position="29"/>
    </location>
</feature>
<feature type="compositionally biased region" description="Low complexity" evidence="2">
    <location>
        <begin position="439"/>
        <end position="453"/>
    </location>
</feature>
<organism evidence="3 4">
    <name type="scientific">Geomesophilobacter sediminis</name>
    <dbReference type="NCBI Taxonomy" id="2798584"/>
    <lineage>
        <taxon>Bacteria</taxon>
        <taxon>Pseudomonadati</taxon>
        <taxon>Thermodesulfobacteriota</taxon>
        <taxon>Desulfuromonadia</taxon>
        <taxon>Geobacterales</taxon>
        <taxon>Geobacteraceae</taxon>
        <taxon>Geomesophilobacter</taxon>
    </lineage>
</organism>
<comment type="caution">
    <text evidence="3">The sequence shown here is derived from an EMBL/GenBank/DDBJ whole genome shotgun (WGS) entry which is preliminary data.</text>
</comment>
<protein>
    <submittedName>
        <fullName evidence="3">Uncharacterized protein</fullName>
    </submittedName>
</protein>
<dbReference type="Proteomes" id="UP000636888">
    <property type="component" value="Unassembled WGS sequence"/>
</dbReference>
<gene>
    <name evidence="3" type="ORF">JFN93_01880</name>
</gene>
<evidence type="ECO:0000313" key="4">
    <source>
        <dbReference type="Proteomes" id="UP000636888"/>
    </source>
</evidence>
<feature type="compositionally biased region" description="Low complexity" evidence="2">
    <location>
        <begin position="416"/>
        <end position="425"/>
    </location>
</feature>
<feature type="region of interest" description="Disordered" evidence="2">
    <location>
        <begin position="344"/>
        <end position="472"/>
    </location>
</feature>
<dbReference type="EMBL" id="JAEMHM010000002">
    <property type="protein sequence ID" value="MBJ6723446.1"/>
    <property type="molecule type" value="Genomic_DNA"/>
</dbReference>
<name>A0A8J7J544_9BACT</name>
<evidence type="ECO:0000256" key="1">
    <source>
        <dbReference type="SAM" id="Coils"/>
    </source>
</evidence>
<accession>A0A8J7J544</accession>
<dbReference type="AlphaFoldDB" id="A0A8J7J544"/>
<keyword evidence="1" id="KW-0175">Coiled coil</keyword>
<evidence type="ECO:0000313" key="3">
    <source>
        <dbReference type="EMBL" id="MBJ6723446.1"/>
    </source>
</evidence>
<evidence type="ECO:0000256" key="2">
    <source>
        <dbReference type="SAM" id="MobiDB-lite"/>
    </source>
</evidence>
<reference evidence="3" key="1">
    <citation type="submission" date="2020-12" db="EMBL/GenBank/DDBJ databases">
        <title>Geomonas sp. Red875, isolated from river sediment.</title>
        <authorList>
            <person name="Xu Z."/>
            <person name="Zhang Z."/>
            <person name="Masuda Y."/>
            <person name="Itoh H."/>
            <person name="Senoo K."/>
        </authorList>
    </citation>
    <scope>NUCLEOTIDE SEQUENCE</scope>
    <source>
        <strain evidence="3">Red875</strain>
    </source>
</reference>
<proteinExistence type="predicted"/>
<dbReference type="RefSeq" id="WP_199382296.1">
    <property type="nucleotide sequence ID" value="NZ_JAEMHM010000002.1"/>
</dbReference>
<feature type="compositionally biased region" description="Basic and acidic residues" evidence="2">
    <location>
        <begin position="361"/>
        <end position="385"/>
    </location>
</feature>
<keyword evidence="4" id="KW-1185">Reference proteome</keyword>
<feature type="coiled-coil region" evidence="1">
    <location>
        <begin position="83"/>
        <end position="138"/>
    </location>
</feature>
<feature type="compositionally biased region" description="Pro residues" evidence="2">
    <location>
        <begin position="350"/>
        <end position="360"/>
    </location>
</feature>
<sequence length="510" mass="54114">MSKITCPDDATKVGTTLDRQDTKAGPTADPFVKDNAQLLDYLSAILTSPQPKINLNDIPFDYTPEETTPTGNPIVDGVIHFGSQQTRSDNRRLKAENDALKMKVARLTAQLNEAECTLDAVLSENDELKVIVARLQSQLEAPRAIRHAEREVVVPAVAEEIVELVPEAAAGPIEPVLEAAVPAPEAVALEEPLELVEEAPEAGEEVLEPDAEELFPETFTVAELMPKLMPEPVPEPAREPDLAAEPAPAAGAFALAAEVPEPIVAVASETVPESGGDFFAPGAALAGAHFRFENPPTETEPGDTRQTAAIHIGGEPIAAAPISVPLPPEADARPAVEVKIVAEAPAPRVLVPPPPQPEPTPELKAEPKPERKPEPKPELKPKEPAPRPAPKLVAPIPPRPKNPRVIRIEDAPPAEPGAKPAAPKPVFQPFIEEKPAPAPEEATPEPVVQPAATEPEPPSLQLPDGGEEPDIEPAPVTKVVAKKHIDNYRQIQQEAEAGEAGASHDIIGKA</sequence>